<dbReference type="EMBL" id="CAMGYJ010000007">
    <property type="protein sequence ID" value="CAI0448076.1"/>
    <property type="molecule type" value="Genomic_DNA"/>
</dbReference>
<organism evidence="3 4">
    <name type="scientific">Linum tenue</name>
    <dbReference type="NCBI Taxonomy" id="586396"/>
    <lineage>
        <taxon>Eukaryota</taxon>
        <taxon>Viridiplantae</taxon>
        <taxon>Streptophyta</taxon>
        <taxon>Embryophyta</taxon>
        <taxon>Tracheophyta</taxon>
        <taxon>Spermatophyta</taxon>
        <taxon>Magnoliopsida</taxon>
        <taxon>eudicotyledons</taxon>
        <taxon>Gunneridae</taxon>
        <taxon>Pentapetalae</taxon>
        <taxon>rosids</taxon>
        <taxon>fabids</taxon>
        <taxon>Malpighiales</taxon>
        <taxon>Linaceae</taxon>
        <taxon>Linum</taxon>
    </lineage>
</organism>
<name>A0AAV0MQ19_9ROSI</name>
<keyword evidence="4" id="KW-1185">Reference proteome</keyword>
<feature type="transmembrane region" description="Helical" evidence="1">
    <location>
        <begin position="140"/>
        <end position="165"/>
    </location>
</feature>
<dbReference type="InterPro" id="IPR003675">
    <property type="entry name" value="Rce1/LyrA-like_dom"/>
</dbReference>
<feature type="transmembrane region" description="Helical" evidence="1">
    <location>
        <begin position="90"/>
        <end position="114"/>
    </location>
</feature>
<reference evidence="3" key="1">
    <citation type="submission" date="2022-08" db="EMBL/GenBank/DDBJ databases">
        <authorList>
            <person name="Gutierrez-Valencia J."/>
        </authorList>
    </citation>
    <scope>NUCLEOTIDE SEQUENCE</scope>
</reference>
<dbReference type="GO" id="GO:0080120">
    <property type="term" value="P:CAAX-box protein maturation"/>
    <property type="evidence" value="ECO:0007669"/>
    <property type="project" value="UniProtKB-ARBA"/>
</dbReference>
<dbReference type="GO" id="GO:0004175">
    <property type="term" value="F:endopeptidase activity"/>
    <property type="evidence" value="ECO:0007669"/>
    <property type="project" value="UniProtKB-ARBA"/>
</dbReference>
<sequence length="301" mass="32758">MVSAIFTSLAQSSMHRLSSSSKLSSSLRTPVGIPKLVAPGRLIRISNRGLRPVCFFNSGEEKSKTKLEPQESGLDWPALKRWDVPWEWPTVSLTSLACGISLTTAVVIGVMYSITKSFGPLPEDIYRYDFKEPFDLQRGWLLWAGIGLGSAVLAIALTGFVVSIFNGETQEREADALVRLLPLIGSSGISTGLLLVITGVLAPILEENVFRGFFMVALTKWVPTPIAVVISAAVFALAHLTPGEFPQLFALGTLLGFSYAQTRNLLTPITIHACWNSGVILILTLLQLQGYDIKDILQVTQ</sequence>
<dbReference type="Pfam" id="PF02517">
    <property type="entry name" value="Rce1-like"/>
    <property type="match status" value="1"/>
</dbReference>
<evidence type="ECO:0000313" key="4">
    <source>
        <dbReference type="Proteomes" id="UP001154282"/>
    </source>
</evidence>
<protein>
    <recommendedName>
        <fullName evidence="2">CAAX prenyl protease 2/Lysostaphin resistance protein A-like domain-containing protein</fullName>
    </recommendedName>
</protein>
<feature type="transmembrane region" description="Helical" evidence="1">
    <location>
        <begin position="177"/>
        <end position="201"/>
    </location>
</feature>
<dbReference type="AlphaFoldDB" id="A0AAV0MQ19"/>
<dbReference type="PANTHER" id="PTHR43592:SF15">
    <property type="entry name" value="CAAX AMINO TERMINAL PROTEASE FAMILY PROTEIN"/>
    <property type="match status" value="1"/>
</dbReference>
<evidence type="ECO:0000259" key="2">
    <source>
        <dbReference type="Pfam" id="PF02517"/>
    </source>
</evidence>
<accession>A0AAV0MQ19</accession>
<keyword evidence="1" id="KW-1133">Transmembrane helix</keyword>
<comment type="caution">
    <text evidence="3">The sequence shown here is derived from an EMBL/GenBank/DDBJ whole genome shotgun (WGS) entry which is preliminary data.</text>
</comment>
<keyword evidence="1" id="KW-0812">Transmembrane</keyword>
<proteinExistence type="predicted"/>
<feature type="domain" description="CAAX prenyl protease 2/Lysostaphin resistance protein A-like" evidence="2">
    <location>
        <begin position="193"/>
        <end position="277"/>
    </location>
</feature>
<feature type="transmembrane region" description="Helical" evidence="1">
    <location>
        <begin position="221"/>
        <end position="240"/>
    </location>
</feature>
<evidence type="ECO:0000256" key="1">
    <source>
        <dbReference type="SAM" id="Phobius"/>
    </source>
</evidence>
<gene>
    <name evidence="3" type="ORF">LITE_LOCUS29646</name>
</gene>
<evidence type="ECO:0000313" key="3">
    <source>
        <dbReference type="EMBL" id="CAI0448076.1"/>
    </source>
</evidence>
<dbReference type="PANTHER" id="PTHR43592">
    <property type="entry name" value="CAAX AMINO TERMINAL PROTEASE"/>
    <property type="match status" value="1"/>
</dbReference>
<dbReference type="Proteomes" id="UP001154282">
    <property type="component" value="Unassembled WGS sequence"/>
</dbReference>
<keyword evidence="1" id="KW-0472">Membrane</keyword>